<evidence type="ECO:0000256" key="4">
    <source>
        <dbReference type="ARBA" id="ARBA00023015"/>
    </source>
</evidence>
<dbReference type="GO" id="GO:0005524">
    <property type="term" value="F:ATP binding"/>
    <property type="evidence" value="ECO:0007669"/>
    <property type="project" value="UniProtKB-KW"/>
</dbReference>
<dbReference type="InterPro" id="IPR003593">
    <property type="entry name" value="AAA+_ATPase"/>
</dbReference>
<dbReference type="SUPFAM" id="SSF52540">
    <property type="entry name" value="P-loop containing nucleoside triphosphate hydrolases"/>
    <property type="match status" value="1"/>
</dbReference>
<dbReference type="Proteomes" id="UP000441523">
    <property type="component" value="Unassembled WGS sequence"/>
</dbReference>
<dbReference type="InterPro" id="IPR025944">
    <property type="entry name" value="Sigma_54_int_dom_CS"/>
</dbReference>
<name>A0A6N6MSP9_9HYPH</name>
<dbReference type="GO" id="GO:0006355">
    <property type="term" value="P:regulation of DNA-templated transcription"/>
    <property type="evidence" value="ECO:0007669"/>
    <property type="project" value="InterPro"/>
</dbReference>
<dbReference type="PROSITE" id="PS00675">
    <property type="entry name" value="SIGMA54_INTERACT_1"/>
    <property type="match status" value="1"/>
</dbReference>
<accession>A0A6N6MSP9</accession>
<dbReference type="NCBIfam" id="TIGR00229">
    <property type="entry name" value="sensory_box"/>
    <property type="match status" value="1"/>
</dbReference>
<evidence type="ECO:0000256" key="9">
    <source>
        <dbReference type="SAM" id="MobiDB-lite"/>
    </source>
</evidence>
<evidence type="ECO:0000259" key="10">
    <source>
        <dbReference type="PROSITE" id="PS50045"/>
    </source>
</evidence>
<feature type="domain" description="PAC" evidence="12">
    <location>
        <begin position="229"/>
        <end position="281"/>
    </location>
</feature>
<dbReference type="SUPFAM" id="SSF55785">
    <property type="entry name" value="PYP-like sensor domain (PAS domain)"/>
    <property type="match status" value="2"/>
</dbReference>
<dbReference type="InterPro" id="IPR027417">
    <property type="entry name" value="P-loop_NTPase"/>
</dbReference>
<dbReference type="CDD" id="cd00130">
    <property type="entry name" value="PAS"/>
    <property type="match status" value="2"/>
</dbReference>
<keyword evidence="1" id="KW-0547">Nucleotide-binding</keyword>
<dbReference type="InterPro" id="IPR001610">
    <property type="entry name" value="PAC"/>
</dbReference>
<organism evidence="13 14">
    <name type="scientific">Methylobacterium planeticum</name>
    <dbReference type="NCBI Taxonomy" id="2615211"/>
    <lineage>
        <taxon>Bacteria</taxon>
        <taxon>Pseudomonadati</taxon>
        <taxon>Pseudomonadota</taxon>
        <taxon>Alphaproteobacteria</taxon>
        <taxon>Hyphomicrobiales</taxon>
        <taxon>Methylobacteriaceae</taxon>
        <taxon>Methylobacterium</taxon>
    </lineage>
</organism>
<keyword evidence="4" id="KW-0805">Transcription regulation</keyword>
<dbReference type="Pfam" id="PF00158">
    <property type="entry name" value="Sigma54_activat"/>
    <property type="match status" value="1"/>
</dbReference>
<evidence type="ECO:0000259" key="12">
    <source>
        <dbReference type="PROSITE" id="PS50113"/>
    </source>
</evidence>
<dbReference type="Pfam" id="PF13188">
    <property type="entry name" value="PAS_8"/>
    <property type="match status" value="1"/>
</dbReference>
<dbReference type="PANTHER" id="PTHR32071:SF117">
    <property type="entry name" value="PTS-DEPENDENT DIHYDROXYACETONE KINASE OPERON REGULATORY PROTEIN-RELATED"/>
    <property type="match status" value="1"/>
</dbReference>
<dbReference type="GO" id="GO:0003677">
    <property type="term" value="F:DNA binding"/>
    <property type="evidence" value="ECO:0007669"/>
    <property type="project" value="UniProtKB-KW"/>
</dbReference>
<keyword evidence="5" id="KW-0238">DNA-binding</keyword>
<dbReference type="InterPro" id="IPR000014">
    <property type="entry name" value="PAS"/>
</dbReference>
<evidence type="ECO:0000256" key="7">
    <source>
        <dbReference type="ARBA" id="ARBA00023163"/>
    </source>
</evidence>
<evidence type="ECO:0000259" key="11">
    <source>
        <dbReference type="PROSITE" id="PS50112"/>
    </source>
</evidence>
<evidence type="ECO:0000256" key="8">
    <source>
        <dbReference type="SAM" id="Coils"/>
    </source>
</evidence>
<feature type="region of interest" description="Disordered" evidence="9">
    <location>
        <begin position="554"/>
        <end position="583"/>
    </location>
</feature>
<protein>
    <submittedName>
        <fullName evidence="13">PAS domain S-box protein</fullName>
    </submittedName>
</protein>
<dbReference type="EMBL" id="VZZJ01000013">
    <property type="protein sequence ID" value="KAB1072447.1"/>
    <property type="molecule type" value="Genomic_DNA"/>
</dbReference>
<dbReference type="PROSITE" id="PS50112">
    <property type="entry name" value="PAS"/>
    <property type="match status" value="2"/>
</dbReference>
<dbReference type="Pfam" id="PF25601">
    <property type="entry name" value="AAA_lid_14"/>
    <property type="match status" value="1"/>
</dbReference>
<comment type="caution">
    <text evidence="13">The sequence shown here is derived from an EMBL/GenBank/DDBJ whole genome shotgun (WGS) entry which is preliminary data.</text>
</comment>
<feature type="domain" description="Sigma-54 factor interaction" evidence="10">
    <location>
        <begin position="313"/>
        <end position="542"/>
    </location>
</feature>
<dbReference type="InterPro" id="IPR025943">
    <property type="entry name" value="Sigma_54_int_dom_ATP-bd_2"/>
</dbReference>
<dbReference type="Pfam" id="PF00989">
    <property type="entry name" value="PAS"/>
    <property type="match status" value="1"/>
</dbReference>
<reference evidence="13 14" key="1">
    <citation type="submission" date="2019-09" db="EMBL/GenBank/DDBJ databases">
        <title>YIM 132548 draft genome.</title>
        <authorList>
            <person name="Jiang L."/>
        </authorList>
    </citation>
    <scope>NUCLEOTIDE SEQUENCE [LARGE SCALE GENOMIC DNA]</scope>
    <source>
        <strain evidence="13 14">YIM 132548</strain>
    </source>
</reference>
<dbReference type="GO" id="GO:0000160">
    <property type="term" value="P:phosphorelay signal transduction system"/>
    <property type="evidence" value="ECO:0007669"/>
    <property type="project" value="UniProtKB-KW"/>
</dbReference>
<dbReference type="SMART" id="SM00382">
    <property type="entry name" value="AAA"/>
    <property type="match status" value="1"/>
</dbReference>
<dbReference type="InterPro" id="IPR002078">
    <property type="entry name" value="Sigma_54_int"/>
</dbReference>
<proteinExistence type="predicted"/>
<gene>
    <name evidence="13" type="ORF">F6X51_15760</name>
</gene>
<dbReference type="InterPro" id="IPR035965">
    <property type="entry name" value="PAS-like_dom_sf"/>
</dbReference>
<dbReference type="InterPro" id="IPR000700">
    <property type="entry name" value="PAS-assoc_C"/>
</dbReference>
<keyword evidence="7" id="KW-0804">Transcription</keyword>
<keyword evidence="3" id="KW-0902">Two-component regulatory system</keyword>
<dbReference type="PROSITE" id="PS00688">
    <property type="entry name" value="SIGMA54_INTERACT_3"/>
    <property type="match status" value="1"/>
</dbReference>
<sequence length="630" mass="69803">MLERARADAQGFGLAFEASREPMLVLDPVADRIVDANAAAARLLGYPRPALAGMAASALHPGQRPALIVFTQAVQAKERWWTHALTPRHGAGRALRLEYAASLLPGPEQRLLVTLADRDERQHRGIDREADAHMRAGLSEWQRMERIFRDIERENQLILRAAGEGIYGVNAEGVTTFINPAAERMLGWRAADLVGRDMHATVHHTHPNGAHYHHHDCPIYAAFRDGAVHQVDSEVFWRKDGTAFPVEYTSTPIRDRGQLLGAVIVFRDVSQRREADERLRTALAEVDSLRARLELENAYLKEEIRAESHHQGIIGRSPAIEATLRQVELVGGTDATVLVTGESGTGKELIARAIHEASRRRDRPLIRVNCAAIPRELFESEFFGHAKGAFTGALRDRVGRFELADGGTLFLDEVGEIPLDLQGKLLRVLQERSFERIGDEHTRAVDVRLVAATNRDLKEAVRRGHFREDLYFRLNVFPIGAVPLRERPEDIPLIAQHFLKGAARRLNIPEPRLTQGDVRRLTRYAWPGNVRELENVIERAAILAVRGRLRLDLPEADGGPAGDPAGPPAVTGRPATERERRARDRADIEAALAACGGKVFGPGGAAGLLDLKPTTLASRMKVLGIRRPRG</sequence>
<evidence type="ECO:0000256" key="3">
    <source>
        <dbReference type="ARBA" id="ARBA00023012"/>
    </source>
</evidence>
<dbReference type="PANTHER" id="PTHR32071">
    <property type="entry name" value="TRANSCRIPTIONAL REGULATORY PROTEIN"/>
    <property type="match status" value="1"/>
</dbReference>
<dbReference type="SMART" id="SM00091">
    <property type="entry name" value="PAS"/>
    <property type="match status" value="2"/>
</dbReference>
<keyword evidence="2" id="KW-0067">ATP-binding</keyword>
<dbReference type="Gene3D" id="3.30.450.20">
    <property type="entry name" value="PAS domain"/>
    <property type="match status" value="2"/>
</dbReference>
<keyword evidence="8" id="KW-0175">Coiled coil</keyword>
<dbReference type="InterPro" id="IPR025662">
    <property type="entry name" value="Sigma_54_int_dom_ATP-bd_1"/>
</dbReference>
<evidence type="ECO:0000256" key="5">
    <source>
        <dbReference type="ARBA" id="ARBA00023125"/>
    </source>
</evidence>
<dbReference type="InterPro" id="IPR013767">
    <property type="entry name" value="PAS_fold"/>
</dbReference>
<dbReference type="PROSITE" id="PS50113">
    <property type="entry name" value="PAC"/>
    <property type="match status" value="1"/>
</dbReference>
<feature type="domain" description="PAS" evidence="11">
    <location>
        <begin position="151"/>
        <end position="208"/>
    </location>
</feature>
<feature type="domain" description="PAS" evidence="11">
    <location>
        <begin position="8"/>
        <end position="61"/>
    </location>
</feature>
<evidence type="ECO:0000313" key="14">
    <source>
        <dbReference type="Proteomes" id="UP000441523"/>
    </source>
</evidence>
<dbReference type="Gene3D" id="1.10.8.60">
    <property type="match status" value="1"/>
</dbReference>
<dbReference type="AlphaFoldDB" id="A0A6N6MSP9"/>
<dbReference type="PROSITE" id="PS00676">
    <property type="entry name" value="SIGMA54_INTERACT_2"/>
    <property type="match status" value="1"/>
</dbReference>
<dbReference type="SMART" id="SM00086">
    <property type="entry name" value="PAC"/>
    <property type="match status" value="1"/>
</dbReference>
<dbReference type="CDD" id="cd00009">
    <property type="entry name" value="AAA"/>
    <property type="match status" value="1"/>
</dbReference>
<evidence type="ECO:0000256" key="1">
    <source>
        <dbReference type="ARBA" id="ARBA00022741"/>
    </source>
</evidence>
<keyword evidence="6" id="KW-0010">Activator</keyword>
<dbReference type="PROSITE" id="PS50045">
    <property type="entry name" value="SIGMA54_INTERACT_4"/>
    <property type="match status" value="1"/>
</dbReference>
<keyword evidence="14" id="KW-1185">Reference proteome</keyword>
<dbReference type="RefSeq" id="WP_150964639.1">
    <property type="nucleotide sequence ID" value="NZ_VZZJ01000013.1"/>
</dbReference>
<evidence type="ECO:0000313" key="13">
    <source>
        <dbReference type="EMBL" id="KAB1072447.1"/>
    </source>
</evidence>
<evidence type="ECO:0000256" key="6">
    <source>
        <dbReference type="ARBA" id="ARBA00023159"/>
    </source>
</evidence>
<dbReference type="FunFam" id="3.40.50.300:FF:000006">
    <property type="entry name" value="DNA-binding transcriptional regulator NtrC"/>
    <property type="match status" value="1"/>
</dbReference>
<feature type="coiled-coil region" evidence="8">
    <location>
        <begin position="272"/>
        <end position="303"/>
    </location>
</feature>
<dbReference type="InterPro" id="IPR058031">
    <property type="entry name" value="AAA_lid_NorR"/>
</dbReference>
<dbReference type="Gene3D" id="3.40.50.300">
    <property type="entry name" value="P-loop containing nucleotide triphosphate hydrolases"/>
    <property type="match status" value="1"/>
</dbReference>
<evidence type="ECO:0000256" key="2">
    <source>
        <dbReference type="ARBA" id="ARBA00022840"/>
    </source>
</evidence>